<evidence type="ECO:0000313" key="5">
    <source>
        <dbReference type="EMBL" id="SVA08115.1"/>
    </source>
</evidence>
<dbReference type="PANTHER" id="PTHR37482:SF1">
    <property type="entry name" value="OUTER MEMBRANE PROTEIN ASSEMBLY FACTOR BAME"/>
    <property type="match status" value="1"/>
</dbReference>
<dbReference type="EMBL" id="UINC01003647">
    <property type="protein sequence ID" value="SVA08115.1"/>
    <property type="molecule type" value="Genomic_DNA"/>
</dbReference>
<keyword evidence="3" id="KW-0998">Cell outer membrane</keyword>
<gene>
    <name evidence="5" type="ORF">METZ01_LOCUS60969</name>
</gene>
<keyword evidence="1" id="KW-0732">Signal</keyword>
<dbReference type="PROSITE" id="PS51257">
    <property type="entry name" value="PROKAR_LIPOPROTEIN"/>
    <property type="match status" value="1"/>
</dbReference>
<dbReference type="GO" id="GO:0030674">
    <property type="term" value="F:protein-macromolecule adaptor activity"/>
    <property type="evidence" value="ECO:0007669"/>
    <property type="project" value="TreeGrafter"/>
</dbReference>
<dbReference type="HAMAP" id="MF_00925">
    <property type="entry name" value="OM_assembly_BamE"/>
    <property type="match status" value="1"/>
</dbReference>
<keyword evidence="2" id="KW-0472">Membrane</keyword>
<evidence type="ECO:0000259" key="4">
    <source>
        <dbReference type="Pfam" id="PF04355"/>
    </source>
</evidence>
<dbReference type="GO" id="GO:1990063">
    <property type="term" value="C:Bam protein complex"/>
    <property type="evidence" value="ECO:0007669"/>
    <property type="project" value="TreeGrafter"/>
</dbReference>
<dbReference type="Gene3D" id="3.30.1450.10">
    <property type="match status" value="1"/>
</dbReference>
<accession>A0A381SVQ5</accession>
<evidence type="ECO:0000256" key="3">
    <source>
        <dbReference type="ARBA" id="ARBA00023237"/>
    </source>
</evidence>
<dbReference type="Pfam" id="PF04355">
    <property type="entry name" value="BamE"/>
    <property type="match status" value="1"/>
</dbReference>
<sequence length="105" mass="12318">MKVKITLVILLHLFISACVYRMDVQQGNLLKLETLDRVEIGMTKSQIKYLLGGPVVGTPFEENRWDYIYYYQPGNDADTQRYWLIVYFEGNRVIKIEKDVLTNPN</sequence>
<dbReference type="InterPro" id="IPR037873">
    <property type="entry name" value="BamE-like"/>
</dbReference>
<dbReference type="GO" id="GO:0051205">
    <property type="term" value="P:protein insertion into membrane"/>
    <property type="evidence" value="ECO:0007669"/>
    <property type="project" value="TreeGrafter"/>
</dbReference>
<dbReference type="InterPro" id="IPR007450">
    <property type="entry name" value="BamE_dom"/>
</dbReference>
<evidence type="ECO:0000256" key="2">
    <source>
        <dbReference type="ARBA" id="ARBA00023136"/>
    </source>
</evidence>
<protein>
    <recommendedName>
        <fullName evidence="4">Outer membrane protein assembly factor BamE domain-containing protein</fullName>
    </recommendedName>
</protein>
<feature type="domain" description="Outer membrane protein assembly factor BamE" evidence="4">
    <location>
        <begin position="27"/>
        <end position="97"/>
    </location>
</feature>
<name>A0A381SVQ5_9ZZZZ</name>
<dbReference type="InterPro" id="IPR026592">
    <property type="entry name" value="BamE"/>
</dbReference>
<proteinExistence type="inferred from homology"/>
<dbReference type="PANTHER" id="PTHR37482">
    <property type="entry name" value="OUTER MEMBRANE PROTEIN ASSEMBLY FACTOR BAME"/>
    <property type="match status" value="1"/>
</dbReference>
<reference evidence="5" key="1">
    <citation type="submission" date="2018-05" db="EMBL/GenBank/DDBJ databases">
        <authorList>
            <person name="Lanie J.A."/>
            <person name="Ng W.-L."/>
            <person name="Kazmierczak K.M."/>
            <person name="Andrzejewski T.M."/>
            <person name="Davidsen T.M."/>
            <person name="Wayne K.J."/>
            <person name="Tettelin H."/>
            <person name="Glass J.I."/>
            <person name="Rusch D."/>
            <person name="Podicherti R."/>
            <person name="Tsui H.-C.T."/>
            <person name="Winkler M.E."/>
        </authorList>
    </citation>
    <scope>NUCLEOTIDE SEQUENCE</scope>
</reference>
<organism evidence="5">
    <name type="scientific">marine metagenome</name>
    <dbReference type="NCBI Taxonomy" id="408172"/>
    <lineage>
        <taxon>unclassified sequences</taxon>
        <taxon>metagenomes</taxon>
        <taxon>ecological metagenomes</taxon>
    </lineage>
</organism>
<dbReference type="AlphaFoldDB" id="A0A381SVQ5"/>
<evidence type="ECO:0000256" key="1">
    <source>
        <dbReference type="ARBA" id="ARBA00022729"/>
    </source>
</evidence>
<dbReference type="GO" id="GO:0043165">
    <property type="term" value="P:Gram-negative-bacterium-type cell outer membrane assembly"/>
    <property type="evidence" value="ECO:0007669"/>
    <property type="project" value="TreeGrafter"/>
</dbReference>